<organism evidence="2 3">
    <name type="scientific">Polyplosphaeria fusca</name>
    <dbReference type="NCBI Taxonomy" id="682080"/>
    <lineage>
        <taxon>Eukaryota</taxon>
        <taxon>Fungi</taxon>
        <taxon>Dikarya</taxon>
        <taxon>Ascomycota</taxon>
        <taxon>Pezizomycotina</taxon>
        <taxon>Dothideomycetes</taxon>
        <taxon>Pleosporomycetidae</taxon>
        <taxon>Pleosporales</taxon>
        <taxon>Tetraplosphaeriaceae</taxon>
        <taxon>Polyplosphaeria</taxon>
    </lineage>
</organism>
<gene>
    <name evidence="2" type="ORF">EJ04DRAFT_603765</name>
</gene>
<dbReference type="Proteomes" id="UP000799444">
    <property type="component" value="Unassembled WGS sequence"/>
</dbReference>
<dbReference type="EMBL" id="ML996152">
    <property type="protein sequence ID" value="KAF2734096.1"/>
    <property type="molecule type" value="Genomic_DNA"/>
</dbReference>
<accession>A0A9P4QZU6</accession>
<evidence type="ECO:0000256" key="1">
    <source>
        <dbReference type="SAM" id="MobiDB-lite"/>
    </source>
</evidence>
<proteinExistence type="predicted"/>
<feature type="region of interest" description="Disordered" evidence="1">
    <location>
        <begin position="51"/>
        <end position="70"/>
    </location>
</feature>
<keyword evidence="3" id="KW-1185">Reference proteome</keyword>
<name>A0A9P4QZU6_9PLEO</name>
<comment type="caution">
    <text evidence="2">The sequence shown here is derived from an EMBL/GenBank/DDBJ whole genome shotgun (WGS) entry which is preliminary data.</text>
</comment>
<evidence type="ECO:0000313" key="3">
    <source>
        <dbReference type="Proteomes" id="UP000799444"/>
    </source>
</evidence>
<reference evidence="2" key="1">
    <citation type="journal article" date="2020" name="Stud. Mycol.">
        <title>101 Dothideomycetes genomes: a test case for predicting lifestyles and emergence of pathogens.</title>
        <authorList>
            <person name="Haridas S."/>
            <person name="Albert R."/>
            <person name="Binder M."/>
            <person name="Bloem J."/>
            <person name="Labutti K."/>
            <person name="Salamov A."/>
            <person name="Andreopoulos B."/>
            <person name="Baker S."/>
            <person name="Barry K."/>
            <person name="Bills G."/>
            <person name="Bluhm B."/>
            <person name="Cannon C."/>
            <person name="Castanera R."/>
            <person name="Culley D."/>
            <person name="Daum C."/>
            <person name="Ezra D."/>
            <person name="Gonzalez J."/>
            <person name="Henrissat B."/>
            <person name="Kuo A."/>
            <person name="Liang C."/>
            <person name="Lipzen A."/>
            <person name="Lutzoni F."/>
            <person name="Magnuson J."/>
            <person name="Mondo S."/>
            <person name="Nolan M."/>
            <person name="Ohm R."/>
            <person name="Pangilinan J."/>
            <person name="Park H.-J."/>
            <person name="Ramirez L."/>
            <person name="Alfaro M."/>
            <person name="Sun H."/>
            <person name="Tritt A."/>
            <person name="Yoshinaga Y."/>
            <person name="Zwiers L.-H."/>
            <person name="Turgeon B."/>
            <person name="Goodwin S."/>
            <person name="Spatafora J."/>
            <person name="Crous P."/>
            <person name="Grigoriev I."/>
        </authorList>
    </citation>
    <scope>NUCLEOTIDE SEQUENCE</scope>
    <source>
        <strain evidence="2">CBS 125425</strain>
    </source>
</reference>
<protein>
    <submittedName>
        <fullName evidence="2">Uncharacterized protein</fullName>
    </submittedName>
</protein>
<dbReference type="AlphaFoldDB" id="A0A9P4QZU6"/>
<sequence length="191" mass="20489">MPCVRRTIATQSNKGAFGLCRGMTDSGACALAMLDRFVHWPLEHVAHSGAKGKARSSAGQARTEKSHCPQDETDFSSFDCICCRAETRRSMGEGMVRLGLVACSGSVSMRSGSPFPAKPSAPGMRGLNAMMHRWSEATGGQKATMCSLTHRGQRWSCSSHVGDCRFTAAGTLIGTVEALWGKYKSDALYCD</sequence>
<evidence type="ECO:0000313" key="2">
    <source>
        <dbReference type="EMBL" id="KAF2734096.1"/>
    </source>
</evidence>